<dbReference type="Proteomes" id="UP000663193">
    <property type="component" value="Chromosome 8"/>
</dbReference>
<protein>
    <recommendedName>
        <fullName evidence="5">Zn(2)-C6 fungal-type domain-containing protein</fullName>
    </recommendedName>
</protein>
<evidence type="ECO:0000256" key="2">
    <source>
        <dbReference type="ARBA" id="ARBA00023163"/>
    </source>
</evidence>
<dbReference type="OrthoDB" id="5392779at2759"/>
<evidence type="ECO:0000313" key="7">
    <source>
        <dbReference type="Proteomes" id="UP000663193"/>
    </source>
</evidence>
<dbReference type="PROSITE" id="PS00463">
    <property type="entry name" value="ZN2_CY6_FUNGAL_1"/>
    <property type="match status" value="1"/>
</dbReference>
<evidence type="ECO:0000313" key="6">
    <source>
        <dbReference type="EMBL" id="QRC98565.1"/>
    </source>
</evidence>
<sequence>MSDIALPPKRRNMDPSRNYADSTSSEPDTKRRKLRKGTTSCWDCKKRKVRCTYDAYDATSENICVPCRRRGAPCISQEKPEEEFQAQAESNRDPLLDRIQRVESLLEQLLEVGHAVQRDIKPNTLGNPVNEQSGYFTPVSECQAPVSCRPPTAPCAATNSIAVVVTDENKKISEELLKAFPAQAEIDAFCKLDYIATFYCHQLFTSSDRPEHEAFDFVNDFAAIPDSSTHPVLIAKRMLLLALFLQYFRAQNWGNLPESPCDVMDRLVDTAVRLVTTNENLVCCIDGLECVILEGLFQIKGGNLRRAWLAFRKGMTVAQLMRLDLPNPAPVKTLDGEIDTNPKFKWFRLVFMDVMLSLMLGLPHGGQASDNLEHDIPGETPSCKLERIHTIVGRRIIERNRCEVFPDDLKTTRELDQMLIKAAKALPDKFWAPPNFASLKPNTRGAFWEVMRMCDQVHHYNLVHLLHLPYLLRCDKESTYNTYAKIACVTASRELLHRFIAFRVFQGLEAPTVYCRSADFLALMAAMTVLLAHIDGHKLGTDDWRAHQRHSDRALVEQLLKPLDMLGFRADDSLCRKGAEQLRRLLDVESDAARGVDLSAHSTVRDLEQNSGELQLHIPYFGIIKIGQEGITKDDSNKLKSVQPLPNTFPHSVFVANHLISTAGFGDALHQEPQPQYLLPIDDEPLAQVARTPMIGGDLDQQQMQNPSLMASVNDWTFQGVDAAFFDSVMRGTADWDTGLRDHL</sequence>
<dbReference type="CDD" id="cd00067">
    <property type="entry name" value="GAL4"/>
    <property type="match status" value="1"/>
</dbReference>
<evidence type="ECO:0000256" key="4">
    <source>
        <dbReference type="SAM" id="MobiDB-lite"/>
    </source>
</evidence>
<dbReference type="AlphaFoldDB" id="A0A7U2I0C0"/>
<name>A0A7U2I0C0_PHANO</name>
<feature type="region of interest" description="Disordered" evidence="4">
    <location>
        <begin position="1"/>
        <end position="32"/>
    </location>
</feature>
<dbReference type="GO" id="GO:0000981">
    <property type="term" value="F:DNA-binding transcription factor activity, RNA polymerase II-specific"/>
    <property type="evidence" value="ECO:0007669"/>
    <property type="project" value="InterPro"/>
</dbReference>
<dbReference type="CDD" id="cd12148">
    <property type="entry name" value="fungal_TF_MHR"/>
    <property type="match status" value="1"/>
</dbReference>
<dbReference type="EMBL" id="CP069030">
    <property type="protein sequence ID" value="QRC98565.1"/>
    <property type="molecule type" value="Genomic_DNA"/>
</dbReference>
<dbReference type="InterPro" id="IPR036864">
    <property type="entry name" value="Zn2-C6_fun-type_DNA-bd_sf"/>
</dbReference>
<accession>A0A7U2I0C0</accession>
<keyword evidence="1" id="KW-0805">Transcription regulation</keyword>
<keyword evidence="2" id="KW-0804">Transcription</keyword>
<feature type="domain" description="Zn(2)-C6 fungal-type" evidence="5">
    <location>
        <begin position="40"/>
        <end position="74"/>
    </location>
</feature>
<reference evidence="7" key="1">
    <citation type="journal article" date="2021" name="BMC Genomics">
        <title>Chromosome-level genome assembly and manually-curated proteome of model necrotroph Parastagonospora nodorum Sn15 reveals a genome-wide trove of candidate effector homologs, and redundancy of virulence-related functions within an accessory chromosome.</title>
        <authorList>
            <person name="Bertazzoni S."/>
            <person name="Jones D.A.B."/>
            <person name="Phan H.T."/>
            <person name="Tan K.-C."/>
            <person name="Hane J.K."/>
        </authorList>
    </citation>
    <scope>NUCLEOTIDE SEQUENCE [LARGE SCALE GENOMIC DNA]</scope>
    <source>
        <strain evidence="7">SN15 / ATCC MYA-4574 / FGSC 10173)</strain>
    </source>
</reference>
<dbReference type="PANTHER" id="PTHR47840:SF1">
    <property type="entry name" value="ZN(II)2CYS6 TRANSCRIPTION FACTOR (EUROFUNG)"/>
    <property type="match status" value="1"/>
</dbReference>
<dbReference type="InterPro" id="IPR001138">
    <property type="entry name" value="Zn2Cys6_DnaBD"/>
</dbReference>
<evidence type="ECO:0000256" key="1">
    <source>
        <dbReference type="ARBA" id="ARBA00023015"/>
    </source>
</evidence>
<organism evidence="6 7">
    <name type="scientific">Phaeosphaeria nodorum (strain SN15 / ATCC MYA-4574 / FGSC 10173)</name>
    <name type="common">Glume blotch fungus</name>
    <name type="synonym">Parastagonospora nodorum</name>
    <dbReference type="NCBI Taxonomy" id="321614"/>
    <lineage>
        <taxon>Eukaryota</taxon>
        <taxon>Fungi</taxon>
        <taxon>Dikarya</taxon>
        <taxon>Ascomycota</taxon>
        <taxon>Pezizomycotina</taxon>
        <taxon>Dothideomycetes</taxon>
        <taxon>Pleosporomycetidae</taxon>
        <taxon>Pleosporales</taxon>
        <taxon>Pleosporineae</taxon>
        <taxon>Phaeosphaeriaceae</taxon>
        <taxon>Parastagonospora</taxon>
    </lineage>
</organism>
<evidence type="ECO:0000256" key="3">
    <source>
        <dbReference type="ARBA" id="ARBA00023242"/>
    </source>
</evidence>
<dbReference type="Gene3D" id="4.10.240.10">
    <property type="entry name" value="Zn(2)-C6 fungal-type DNA-binding domain"/>
    <property type="match status" value="1"/>
</dbReference>
<gene>
    <name evidence="6" type="ORF">JI435_046160</name>
</gene>
<evidence type="ECO:0000259" key="5">
    <source>
        <dbReference type="PROSITE" id="PS00463"/>
    </source>
</evidence>
<dbReference type="PANTHER" id="PTHR47840">
    <property type="entry name" value="ZN(II)2CYS6 TRANSCRIPTION FACTOR (EUROFUNG)-RELATED"/>
    <property type="match status" value="1"/>
</dbReference>
<keyword evidence="7" id="KW-1185">Reference proteome</keyword>
<dbReference type="GO" id="GO:0008270">
    <property type="term" value="F:zinc ion binding"/>
    <property type="evidence" value="ECO:0007669"/>
    <property type="project" value="InterPro"/>
</dbReference>
<dbReference type="VEuPathDB" id="FungiDB:JI435_046160"/>
<keyword evidence="3" id="KW-0539">Nucleus</keyword>
<proteinExistence type="predicted"/>
<dbReference type="SUPFAM" id="SSF57701">
    <property type="entry name" value="Zn2/Cys6 DNA-binding domain"/>
    <property type="match status" value="1"/>
</dbReference>